<evidence type="ECO:0000313" key="2">
    <source>
        <dbReference type="Proteomes" id="UP000237797"/>
    </source>
</evidence>
<comment type="caution">
    <text evidence="1">The sequence shown here is derived from an EMBL/GenBank/DDBJ whole genome shotgun (WGS) entry which is preliminary data.</text>
</comment>
<accession>A0A2T0LA63</accession>
<dbReference type="EMBL" id="PVNE01000042">
    <property type="protein sequence ID" value="PRX38629.1"/>
    <property type="molecule type" value="Genomic_DNA"/>
</dbReference>
<name>A0A2T0LA63_9BACL</name>
<evidence type="ECO:0000313" key="1">
    <source>
        <dbReference type="EMBL" id="PRX38629.1"/>
    </source>
</evidence>
<sequence>MDCPVKQMEMAKLRQKFLSDLVLWRPRNKRSGIYDHTLKSYEVRDGSRADRKDTDSEGEV</sequence>
<reference evidence="1 2" key="1">
    <citation type="submission" date="2018-03" db="EMBL/GenBank/DDBJ databases">
        <title>Genomic Encyclopedia of Archaeal and Bacterial Type Strains, Phase II (KMG-II): from individual species to whole genera.</title>
        <authorList>
            <person name="Goeker M."/>
        </authorList>
    </citation>
    <scope>NUCLEOTIDE SEQUENCE [LARGE SCALE GENOMIC DNA]</scope>
    <source>
        <strain evidence="1 2">DSM 44946</strain>
    </source>
</reference>
<keyword evidence="2" id="KW-1185">Reference proteome</keyword>
<gene>
    <name evidence="1" type="ORF">CLV97_1421</name>
</gene>
<protein>
    <submittedName>
        <fullName evidence="1">Uncharacterized protein</fullName>
    </submittedName>
</protein>
<dbReference type="RefSeq" id="WP_146130535.1">
    <property type="nucleotide sequence ID" value="NZ_PVNE01000042.1"/>
</dbReference>
<dbReference type="AlphaFoldDB" id="A0A2T0LA63"/>
<dbReference type="Proteomes" id="UP000237797">
    <property type="component" value="Unassembled WGS sequence"/>
</dbReference>
<proteinExistence type="predicted"/>
<organism evidence="1 2">
    <name type="scientific">Planifilum fimeticola</name>
    <dbReference type="NCBI Taxonomy" id="201975"/>
    <lineage>
        <taxon>Bacteria</taxon>
        <taxon>Bacillati</taxon>
        <taxon>Bacillota</taxon>
        <taxon>Bacilli</taxon>
        <taxon>Bacillales</taxon>
        <taxon>Thermoactinomycetaceae</taxon>
        <taxon>Planifilum</taxon>
    </lineage>
</organism>